<evidence type="ECO:0000256" key="1">
    <source>
        <dbReference type="SAM" id="MobiDB-lite"/>
    </source>
</evidence>
<accession>V3ZPQ4</accession>
<evidence type="ECO:0000313" key="2">
    <source>
        <dbReference type="EMBL" id="ESO84495.1"/>
    </source>
</evidence>
<dbReference type="RefSeq" id="XP_009064860.1">
    <property type="nucleotide sequence ID" value="XM_009066612.1"/>
</dbReference>
<dbReference type="Proteomes" id="UP000030746">
    <property type="component" value="Unassembled WGS sequence"/>
</dbReference>
<dbReference type="AlphaFoldDB" id="V3ZPQ4"/>
<feature type="compositionally biased region" description="Basic and acidic residues" evidence="1">
    <location>
        <begin position="251"/>
        <end position="270"/>
    </location>
</feature>
<gene>
    <name evidence="2" type="ORF">LOTGIDRAFT_168726</name>
</gene>
<feature type="region of interest" description="Disordered" evidence="1">
    <location>
        <begin position="223"/>
        <end position="274"/>
    </location>
</feature>
<proteinExistence type="predicted"/>
<dbReference type="OrthoDB" id="9899341at2759"/>
<protein>
    <submittedName>
        <fullName evidence="2">Uncharacterized protein</fullName>
    </submittedName>
</protein>
<dbReference type="EMBL" id="KB203505">
    <property type="protein sequence ID" value="ESO84495.1"/>
    <property type="molecule type" value="Genomic_DNA"/>
</dbReference>
<dbReference type="CTD" id="20240958"/>
<evidence type="ECO:0000313" key="3">
    <source>
        <dbReference type="Proteomes" id="UP000030746"/>
    </source>
</evidence>
<dbReference type="HOGENOM" id="CLU_600341_0_0_1"/>
<reference evidence="2 3" key="1">
    <citation type="journal article" date="2013" name="Nature">
        <title>Insights into bilaterian evolution from three spiralian genomes.</title>
        <authorList>
            <person name="Simakov O."/>
            <person name="Marletaz F."/>
            <person name="Cho S.J."/>
            <person name="Edsinger-Gonzales E."/>
            <person name="Havlak P."/>
            <person name="Hellsten U."/>
            <person name="Kuo D.H."/>
            <person name="Larsson T."/>
            <person name="Lv J."/>
            <person name="Arendt D."/>
            <person name="Savage R."/>
            <person name="Osoegawa K."/>
            <person name="de Jong P."/>
            <person name="Grimwood J."/>
            <person name="Chapman J.A."/>
            <person name="Shapiro H."/>
            <person name="Aerts A."/>
            <person name="Otillar R.P."/>
            <person name="Terry A.Y."/>
            <person name="Boore J.L."/>
            <person name="Grigoriev I.V."/>
            <person name="Lindberg D.R."/>
            <person name="Seaver E.C."/>
            <person name="Weisblat D.A."/>
            <person name="Putnam N.H."/>
            <person name="Rokhsar D.S."/>
        </authorList>
    </citation>
    <scope>NUCLEOTIDE SEQUENCE [LARGE SCALE GENOMIC DNA]</scope>
</reference>
<dbReference type="GeneID" id="20240958"/>
<sequence>MGLDHGHLVPQYLLYISVTSRIWALCKSQYLHCINWYRRLFPLQNILQATQVEWYFKDTSIDKDNAMKIDHDNDNGNENALKIDADDDNAMKFDDNNDDNLSVATSNQENELEEEMEYKCFEEDLGAPVLREPIKAPRQTKTTAKPTRTCDSFKDLIDVMNTYTEFLTQEHKKCLETLKLFQNKYRVAKKTGNSAELKAKLFPKAVKKVNLFLKSYKSEASKHDKHLQVPKMVWEPKPKKKKVEPTIGRSSDSKERKPQKDEKKEGKAEASEAINTNGSFKTGDYLQMVENCQNIAELIEVVQSCDKHTYPNFSETCIQSLQNFHQTFSSQKLKARQKTLVKAKTKVVNFIQNYEKDPKTKNGNILEFENGVFESASNFEMKSVEDLVKVLEEVRHKKEIEMNNNLSIPLDKTKRKLVLKKLKCCHQKLDSSELKPKQRQRLLLKTSNIVMNILKK</sequence>
<name>V3ZPQ4_LOTGI</name>
<keyword evidence="3" id="KW-1185">Reference proteome</keyword>
<dbReference type="KEGG" id="lgi:LOTGIDRAFT_168726"/>
<organism evidence="2 3">
    <name type="scientific">Lottia gigantea</name>
    <name type="common">Giant owl limpet</name>
    <dbReference type="NCBI Taxonomy" id="225164"/>
    <lineage>
        <taxon>Eukaryota</taxon>
        <taxon>Metazoa</taxon>
        <taxon>Spiralia</taxon>
        <taxon>Lophotrochozoa</taxon>
        <taxon>Mollusca</taxon>
        <taxon>Gastropoda</taxon>
        <taxon>Patellogastropoda</taxon>
        <taxon>Lottioidea</taxon>
        <taxon>Lottiidae</taxon>
        <taxon>Lottia</taxon>
    </lineage>
</organism>